<evidence type="ECO:0000313" key="3">
    <source>
        <dbReference type="Proteomes" id="UP000221359"/>
    </source>
</evidence>
<feature type="compositionally biased region" description="Acidic residues" evidence="1">
    <location>
        <begin position="113"/>
        <end position="125"/>
    </location>
</feature>
<organism evidence="2 3">
    <name type="scientific">Gordonia phage GMA2</name>
    <dbReference type="NCBI Taxonomy" id="1647283"/>
    <lineage>
        <taxon>Viruses</taxon>
        <taxon>Duplodnaviria</taxon>
        <taxon>Heunggongvirae</taxon>
        <taxon>Uroviricota</taxon>
        <taxon>Caudoviricetes</taxon>
        <taxon>Gimaduovirus</taxon>
        <taxon>Gimaduovirus GMA2</taxon>
    </lineage>
</organism>
<protein>
    <submittedName>
        <fullName evidence="2">Uncharacterized protein</fullName>
    </submittedName>
</protein>
<evidence type="ECO:0000313" key="2">
    <source>
        <dbReference type="EMBL" id="AKJ72580.1"/>
    </source>
</evidence>
<keyword evidence="3" id="KW-1185">Reference proteome</keyword>
<sequence>MWGTVVTVLIAVTSSSSLVALINWLQSRPKTTAESEDIWDRIKNRNIDRATKQLIIARRQLDLCEYKVDFLADGWLSMINEVERATAGDFSETRRKLLELKYLNAIPGQPAPDDLDDLDDLTDVS</sequence>
<dbReference type="EMBL" id="KR063281">
    <property type="protein sequence ID" value="AKJ72580.1"/>
    <property type="molecule type" value="Genomic_DNA"/>
</dbReference>
<feature type="region of interest" description="Disordered" evidence="1">
    <location>
        <begin position="106"/>
        <end position="125"/>
    </location>
</feature>
<name>A0A0K0N6W8_9CAUD</name>
<dbReference type="Proteomes" id="UP000221359">
    <property type="component" value="Segment"/>
</dbReference>
<reference evidence="2 3" key="1">
    <citation type="journal article" date="2015" name="PLoS ONE">
        <title>Lysis to Kill: Evaluation of the Lytic Abilities, and Genomics of Nine Bacteriophages Infective for Gordonia spp. and Their Potential Use in Activated Sludge Foam Biocontrol.</title>
        <authorList>
            <person name="Dyson Z.A."/>
            <person name="Tucci J."/>
            <person name="Seviour R.J."/>
            <person name="Petrovski S."/>
        </authorList>
    </citation>
    <scope>NUCLEOTIDE SEQUENCE [LARGE SCALE GENOMIC DNA]</scope>
</reference>
<gene>
    <name evidence="2" type="ORF">GMA2_42</name>
</gene>
<accession>A0A0K0N6W8</accession>
<proteinExistence type="predicted"/>
<evidence type="ECO:0000256" key="1">
    <source>
        <dbReference type="SAM" id="MobiDB-lite"/>
    </source>
</evidence>